<keyword evidence="8" id="KW-1185">Reference proteome</keyword>
<dbReference type="InterPro" id="IPR035976">
    <property type="entry name" value="Sushi/SCR/CCP_sf"/>
</dbReference>
<dbReference type="PROSITE" id="PS50923">
    <property type="entry name" value="SUSHI"/>
    <property type="match status" value="7"/>
</dbReference>
<feature type="disulfide bond" evidence="5">
    <location>
        <begin position="54"/>
        <end position="81"/>
    </location>
</feature>
<reference evidence="9" key="1">
    <citation type="submission" date="2025-08" db="UniProtKB">
        <authorList>
            <consortium name="RefSeq"/>
        </authorList>
    </citation>
    <scope>IDENTIFICATION</scope>
</reference>
<dbReference type="InParanoid" id="A0A6J2Q215"/>
<dbReference type="RefSeq" id="XP_029291630.1">
    <property type="nucleotide sequence ID" value="XM_029435770.1"/>
</dbReference>
<feature type="domain" description="Sushi" evidence="7">
    <location>
        <begin position="23"/>
        <end position="83"/>
    </location>
</feature>
<dbReference type="SMART" id="SM00032">
    <property type="entry name" value="CCP"/>
    <property type="match status" value="7"/>
</dbReference>
<feature type="domain" description="Sushi" evidence="7">
    <location>
        <begin position="278"/>
        <end position="334"/>
    </location>
</feature>
<dbReference type="InterPro" id="IPR051503">
    <property type="entry name" value="ComplSys_Reg/VirEntry_Med"/>
</dbReference>
<comment type="caution">
    <text evidence="5">Lacks conserved residue(s) required for the propagation of feature annotation.</text>
</comment>
<dbReference type="PANTHER" id="PTHR45785:SF2">
    <property type="entry name" value="COMPLEMENT FACTOR H-RELATED"/>
    <property type="match status" value="1"/>
</dbReference>
<feature type="signal peptide" evidence="6">
    <location>
        <begin position="1"/>
        <end position="19"/>
    </location>
</feature>
<dbReference type="GeneID" id="115010886"/>
<dbReference type="OrthoDB" id="6127264at2759"/>
<dbReference type="AlphaFoldDB" id="A0A6J2Q215"/>
<name>A0A6J2Q215_COTGO</name>
<gene>
    <name evidence="9" type="primary">LOC115010886</name>
</gene>
<dbReference type="KEGG" id="cgob:115010886"/>
<feature type="disulfide bond" evidence="5">
    <location>
        <begin position="173"/>
        <end position="200"/>
    </location>
</feature>
<evidence type="ECO:0000313" key="8">
    <source>
        <dbReference type="Proteomes" id="UP000504630"/>
    </source>
</evidence>
<dbReference type="InterPro" id="IPR000436">
    <property type="entry name" value="Sushi_SCR_CCP_dom"/>
</dbReference>
<proteinExistence type="predicted"/>
<accession>A0A6J2Q215</accession>
<dbReference type="Pfam" id="PF00084">
    <property type="entry name" value="Sushi"/>
    <property type="match status" value="7"/>
</dbReference>
<feature type="domain" description="Sushi" evidence="7">
    <location>
        <begin position="84"/>
        <end position="140"/>
    </location>
</feature>
<feature type="disulfide bond" evidence="5">
    <location>
        <begin position="425"/>
        <end position="452"/>
    </location>
</feature>
<organism evidence="8 9">
    <name type="scientific">Cottoperca gobio</name>
    <name type="common">Frogmouth</name>
    <name type="synonym">Aphritis gobio</name>
    <dbReference type="NCBI Taxonomy" id="56716"/>
    <lineage>
        <taxon>Eukaryota</taxon>
        <taxon>Metazoa</taxon>
        <taxon>Chordata</taxon>
        <taxon>Craniata</taxon>
        <taxon>Vertebrata</taxon>
        <taxon>Euteleostomi</taxon>
        <taxon>Actinopterygii</taxon>
        <taxon>Neopterygii</taxon>
        <taxon>Teleostei</taxon>
        <taxon>Neoteleostei</taxon>
        <taxon>Acanthomorphata</taxon>
        <taxon>Eupercaria</taxon>
        <taxon>Perciformes</taxon>
        <taxon>Notothenioidei</taxon>
        <taxon>Bovichtidae</taxon>
        <taxon>Cottoperca</taxon>
    </lineage>
</organism>
<dbReference type="Gene3D" id="2.10.70.10">
    <property type="entry name" value="Complement Module, domain 1"/>
    <property type="match status" value="7"/>
</dbReference>
<feature type="chain" id="PRO_5027080767" evidence="6">
    <location>
        <begin position="20"/>
        <end position="460"/>
    </location>
</feature>
<feature type="domain" description="Sushi" evidence="7">
    <location>
        <begin position="335"/>
        <end position="394"/>
    </location>
</feature>
<evidence type="ECO:0000256" key="6">
    <source>
        <dbReference type="SAM" id="SignalP"/>
    </source>
</evidence>
<sequence>MKTVGLNIVILSFALLVSAQVPRKCSAPPKYPHTRLVETTVQKFIRGAKVYYDCAEDFTPFSGNRDVRCNGGKWTTLTLKCEKVSCGNAGDLPNGDFQYEGNSFGEKVNAVCNAGYTLKGPHYMICKKSGWAGEVPSCEAGETTCSTPAVNNSVSSAADVSVYRVGDHMTFTCSQGFQLDGAQRITCGPGGVWQHQPPRCLPSPDATQSPIKETGGCGVPVATDNVNLADKYITKTSFKSGDRVLYVCDVGYTQAGGSRYRSCIKGMWTPLMLKCERKLCGTAGEIINGDFTYTGVEFGDQATAVCNEGHILVGRATRNCLSKGWDGRVPACEAVVCEEPSRVTNAEMQGPQEPPYTYRTVISYHCRVGTLIGKGNIWCTKDGTWSDSPPECKEITCPSPNVPNGYWRKAQRELYRESDVVSIECKRGYAKSSRGTVTCGHDGRWSPRLPKCIPQHRRRN</sequence>
<evidence type="ECO:0000313" key="9">
    <source>
        <dbReference type="RefSeq" id="XP_029291630.1"/>
    </source>
</evidence>
<evidence type="ECO:0000256" key="4">
    <source>
        <dbReference type="ARBA" id="ARBA00023157"/>
    </source>
</evidence>
<comment type="subcellular location">
    <subcellularLocation>
        <location evidence="1">Virion</location>
    </subcellularLocation>
</comment>
<keyword evidence="3 6" id="KW-0732">Signal</keyword>
<dbReference type="Proteomes" id="UP000504630">
    <property type="component" value="Chromosome 7"/>
</dbReference>
<feature type="domain" description="Sushi" evidence="7">
    <location>
        <begin position="143"/>
        <end position="202"/>
    </location>
</feature>
<feature type="domain" description="Sushi" evidence="7">
    <location>
        <begin position="215"/>
        <end position="277"/>
    </location>
</feature>
<feature type="disulfide bond" evidence="5">
    <location>
        <begin position="248"/>
        <end position="275"/>
    </location>
</feature>
<evidence type="ECO:0000256" key="3">
    <source>
        <dbReference type="ARBA" id="ARBA00022729"/>
    </source>
</evidence>
<protein>
    <submittedName>
        <fullName evidence="9">Sushi, von Willebrand factor type A, EGF and pentraxin domain-containing protein 1-like</fullName>
    </submittedName>
</protein>
<feature type="domain" description="Sushi" evidence="7">
    <location>
        <begin position="395"/>
        <end position="454"/>
    </location>
</feature>
<dbReference type="PANTHER" id="PTHR45785">
    <property type="entry name" value="COMPLEMENT FACTOR H-RELATED"/>
    <property type="match status" value="1"/>
</dbReference>
<evidence type="ECO:0000256" key="5">
    <source>
        <dbReference type="PROSITE-ProRule" id="PRU00302"/>
    </source>
</evidence>
<keyword evidence="4 5" id="KW-1015">Disulfide bond</keyword>
<evidence type="ECO:0000256" key="1">
    <source>
        <dbReference type="ARBA" id="ARBA00004328"/>
    </source>
</evidence>
<keyword evidence="2 5" id="KW-0768">Sushi</keyword>
<dbReference type="CDD" id="cd00033">
    <property type="entry name" value="CCP"/>
    <property type="match status" value="6"/>
</dbReference>
<dbReference type="SUPFAM" id="SSF57535">
    <property type="entry name" value="Complement control module/SCR domain"/>
    <property type="match status" value="7"/>
</dbReference>
<evidence type="ECO:0000259" key="7">
    <source>
        <dbReference type="PROSITE" id="PS50923"/>
    </source>
</evidence>
<evidence type="ECO:0000256" key="2">
    <source>
        <dbReference type="ARBA" id="ARBA00022659"/>
    </source>
</evidence>